<dbReference type="STRING" id="81824.A9VCN7"/>
<reference evidence="14 15" key="1">
    <citation type="journal article" date="2008" name="Nature">
        <title>The genome of the choanoflagellate Monosiga brevicollis and the origin of metazoans.</title>
        <authorList>
            <consortium name="JGI Sequencing"/>
            <person name="King N."/>
            <person name="Westbrook M.J."/>
            <person name="Young S.L."/>
            <person name="Kuo A."/>
            <person name="Abedin M."/>
            <person name="Chapman J."/>
            <person name="Fairclough S."/>
            <person name="Hellsten U."/>
            <person name="Isogai Y."/>
            <person name="Letunic I."/>
            <person name="Marr M."/>
            <person name="Pincus D."/>
            <person name="Putnam N."/>
            <person name="Rokas A."/>
            <person name="Wright K.J."/>
            <person name="Zuzow R."/>
            <person name="Dirks W."/>
            <person name="Good M."/>
            <person name="Goodstein D."/>
            <person name="Lemons D."/>
            <person name="Li W."/>
            <person name="Lyons J.B."/>
            <person name="Morris A."/>
            <person name="Nichols S."/>
            <person name="Richter D.J."/>
            <person name="Salamov A."/>
            <person name="Bork P."/>
            <person name="Lim W.A."/>
            <person name="Manning G."/>
            <person name="Miller W.T."/>
            <person name="McGinnis W."/>
            <person name="Shapiro H."/>
            <person name="Tjian R."/>
            <person name="Grigoriev I.V."/>
            <person name="Rokhsar D."/>
        </authorList>
    </citation>
    <scope>NUCLEOTIDE SEQUENCE [LARGE SCALE GENOMIC DNA]</scope>
    <source>
        <strain evidence="15">MX1 / ATCC 50154</strain>
    </source>
</reference>
<feature type="domain" description="HIT-type" evidence="13">
    <location>
        <begin position="31"/>
        <end position="64"/>
    </location>
</feature>
<dbReference type="GO" id="GO:0070761">
    <property type="term" value="C:pre-snoRNP complex"/>
    <property type="evidence" value="ECO:0000318"/>
    <property type="project" value="GO_Central"/>
</dbReference>
<feature type="region of interest" description="Disordered" evidence="12">
    <location>
        <begin position="70"/>
        <end position="90"/>
    </location>
</feature>
<dbReference type="PROSITE" id="PS51083">
    <property type="entry name" value="ZF_HIT"/>
    <property type="match status" value="1"/>
</dbReference>
<dbReference type="FunFam" id="3.30.60.190:FF:000003">
    <property type="entry name" value="HIT-type Zinc finger family protein"/>
    <property type="match status" value="1"/>
</dbReference>
<dbReference type="GO" id="GO:0000463">
    <property type="term" value="P:maturation of LSU-rRNA from tricistronic rRNA transcript (SSU-rRNA, 5.8S rRNA, LSU-rRNA)"/>
    <property type="evidence" value="ECO:0000318"/>
    <property type="project" value="GO_Central"/>
</dbReference>
<keyword evidence="7 11" id="KW-0863">Zinc-finger</keyword>
<dbReference type="SUPFAM" id="SSF144232">
    <property type="entry name" value="HIT/MYND zinc finger-like"/>
    <property type="match status" value="1"/>
</dbReference>
<evidence type="ECO:0000256" key="6">
    <source>
        <dbReference type="ARBA" id="ARBA00022723"/>
    </source>
</evidence>
<dbReference type="GO" id="GO:0005634">
    <property type="term" value="C:nucleus"/>
    <property type="evidence" value="ECO:0000318"/>
    <property type="project" value="GO_Central"/>
</dbReference>
<dbReference type="CDD" id="cd23024">
    <property type="entry name" value="zf-HIT_ZNHIT2-3"/>
    <property type="match status" value="1"/>
</dbReference>
<dbReference type="AlphaFoldDB" id="A9VCN7"/>
<dbReference type="GO" id="GO:0000492">
    <property type="term" value="P:box C/D snoRNP assembly"/>
    <property type="evidence" value="ECO:0000318"/>
    <property type="project" value="GO_Central"/>
</dbReference>
<dbReference type="KEGG" id="mbr:MONBRDRAFT_12569"/>
<name>A9VCN7_MONBE</name>
<feature type="compositionally biased region" description="Low complexity" evidence="12">
    <location>
        <begin position="8"/>
        <end position="26"/>
    </location>
</feature>
<keyword evidence="4" id="KW-0963">Cytoplasm</keyword>
<evidence type="ECO:0000256" key="2">
    <source>
        <dbReference type="ARBA" id="ARBA00004496"/>
    </source>
</evidence>
<evidence type="ECO:0000256" key="10">
    <source>
        <dbReference type="ARBA" id="ARBA00046946"/>
    </source>
</evidence>
<evidence type="ECO:0000313" key="15">
    <source>
        <dbReference type="Proteomes" id="UP000001357"/>
    </source>
</evidence>
<dbReference type="InParanoid" id="A9VCN7"/>
<evidence type="ECO:0000256" key="7">
    <source>
        <dbReference type="ARBA" id="ARBA00022771"/>
    </source>
</evidence>
<organism evidence="14 15">
    <name type="scientific">Monosiga brevicollis</name>
    <name type="common">Choanoflagellate</name>
    <dbReference type="NCBI Taxonomy" id="81824"/>
    <lineage>
        <taxon>Eukaryota</taxon>
        <taxon>Choanoflagellata</taxon>
        <taxon>Craspedida</taxon>
        <taxon>Salpingoecidae</taxon>
        <taxon>Monosiga</taxon>
    </lineage>
</organism>
<dbReference type="InterPro" id="IPR007529">
    <property type="entry name" value="Znf_HIT"/>
</dbReference>
<comment type="subcellular location">
    <subcellularLocation>
        <location evidence="2">Cytoplasm</location>
    </subcellularLocation>
    <subcellularLocation>
        <location evidence="1">Nucleus</location>
    </subcellularLocation>
</comment>
<dbReference type="PANTHER" id="PTHR13483">
    <property type="entry name" value="BOX C_D SNORNA PROTEIN 1-RELATED"/>
    <property type="match status" value="1"/>
</dbReference>
<keyword evidence="9" id="KW-0539">Nucleus</keyword>
<dbReference type="FunCoup" id="A9VCN7">
    <property type="interactions" value="819"/>
</dbReference>
<feature type="region of interest" description="Disordered" evidence="12">
    <location>
        <begin position="1"/>
        <end position="26"/>
    </location>
</feature>
<dbReference type="GO" id="GO:0005737">
    <property type="term" value="C:cytoplasm"/>
    <property type="evidence" value="ECO:0007669"/>
    <property type="project" value="UniProtKB-SubCell"/>
</dbReference>
<dbReference type="GO" id="GO:0008270">
    <property type="term" value="F:zinc ion binding"/>
    <property type="evidence" value="ECO:0007669"/>
    <property type="project" value="UniProtKB-UniRule"/>
</dbReference>
<dbReference type="GeneID" id="5895762"/>
<dbReference type="Pfam" id="PF04438">
    <property type="entry name" value="zf-HIT"/>
    <property type="match status" value="1"/>
</dbReference>
<dbReference type="Pfam" id="PF21373">
    <property type="entry name" value="ZNHIT3_C"/>
    <property type="match status" value="1"/>
</dbReference>
<proteinExistence type="predicted"/>
<comment type="subunit">
    <text evidence="10">Thyroid receptor interacting proteins (TRIPs) specifically interact with the ligand binding domain of the thyroid receptor (TR). Requires the presence of thyroid hormone for its interaction. Interacts with NUFIP1. Interacts (via HIT-type zinc finger) with the RUVBL1/RUVBL2 complex in the presence of ADP.</text>
</comment>
<evidence type="ECO:0000256" key="8">
    <source>
        <dbReference type="ARBA" id="ARBA00022833"/>
    </source>
</evidence>
<keyword evidence="5" id="KW-0597">Phosphoprotein</keyword>
<dbReference type="Gene3D" id="3.30.60.190">
    <property type="match status" value="1"/>
</dbReference>
<dbReference type="InterPro" id="IPR051639">
    <property type="entry name" value="BCD1"/>
</dbReference>
<evidence type="ECO:0000256" key="4">
    <source>
        <dbReference type="ARBA" id="ARBA00022490"/>
    </source>
</evidence>
<dbReference type="Proteomes" id="UP000001357">
    <property type="component" value="Unassembled WGS sequence"/>
</dbReference>
<evidence type="ECO:0000256" key="3">
    <source>
        <dbReference type="ARBA" id="ARBA00021568"/>
    </source>
</evidence>
<evidence type="ECO:0000256" key="9">
    <source>
        <dbReference type="ARBA" id="ARBA00023242"/>
    </source>
</evidence>
<evidence type="ECO:0000313" key="14">
    <source>
        <dbReference type="EMBL" id="EDQ84717.1"/>
    </source>
</evidence>
<evidence type="ECO:0000256" key="12">
    <source>
        <dbReference type="SAM" id="MobiDB-lite"/>
    </source>
</evidence>
<keyword evidence="15" id="KW-1185">Reference proteome</keyword>
<dbReference type="EMBL" id="CH991582">
    <property type="protein sequence ID" value="EDQ84717.1"/>
    <property type="molecule type" value="Genomic_DNA"/>
</dbReference>
<dbReference type="InterPro" id="IPR048371">
    <property type="entry name" value="ZNHIT3_C"/>
</dbReference>
<dbReference type="PANTHER" id="PTHR13483:SF11">
    <property type="entry name" value="ZINC FINGER HIT DOMAIN-CONTAINING PROTEIN 3"/>
    <property type="match status" value="1"/>
</dbReference>
<dbReference type="eggNOG" id="KOG2857">
    <property type="taxonomic scope" value="Eukaryota"/>
</dbReference>
<gene>
    <name evidence="14" type="ORF">MONBRDRAFT_12569</name>
</gene>
<evidence type="ECO:0000259" key="13">
    <source>
        <dbReference type="PROSITE" id="PS51083"/>
    </source>
</evidence>
<keyword evidence="6" id="KW-0479">Metal-binding</keyword>
<evidence type="ECO:0000256" key="11">
    <source>
        <dbReference type="PROSITE-ProRule" id="PRU00453"/>
    </source>
</evidence>
<dbReference type="RefSeq" id="XP_001750503.1">
    <property type="nucleotide sequence ID" value="XM_001750451.1"/>
</dbReference>
<accession>A9VCN7</accession>
<keyword evidence="8" id="KW-0862">Zinc</keyword>
<evidence type="ECO:0000256" key="5">
    <source>
        <dbReference type="ARBA" id="ARBA00022553"/>
    </source>
</evidence>
<evidence type="ECO:0000256" key="1">
    <source>
        <dbReference type="ARBA" id="ARBA00004123"/>
    </source>
</evidence>
<dbReference type="OMA" id="CNEAQSK"/>
<sequence>MAEDRGAAVEATTTATTDGAASSAAGGDRCCKVCLQHPQKYKCPRCRLPYCSAACYKRHSSTPCEVVSRVTRRPQPEVLPPRQLDEDDVSDSLSPAQLAALAQSQTVRDMLANHHLRNLLDEIDDSANAPAAMKRARHIPLFTEFADACLTELGIHPANANA</sequence>
<protein>
    <recommendedName>
        <fullName evidence="3">Zinc finger HIT domain-containing protein 3</fullName>
    </recommendedName>
</protein>